<dbReference type="Proteomes" id="UP000440732">
    <property type="component" value="Unassembled WGS sequence"/>
</dbReference>
<organism evidence="6 9">
    <name type="scientific">Phytophthora fragariae</name>
    <dbReference type="NCBI Taxonomy" id="53985"/>
    <lineage>
        <taxon>Eukaryota</taxon>
        <taxon>Sar</taxon>
        <taxon>Stramenopiles</taxon>
        <taxon>Oomycota</taxon>
        <taxon>Peronosporomycetes</taxon>
        <taxon>Peronosporales</taxon>
        <taxon>Peronosporaceae</taxon>
        <taxon>Phytophthora</taxon>
    </lineage>
</organism>
<evidence type="ECO:0000313" key="3">
    <source>
        <dbReference type="EMBL" id="KAE9088988.1"/>
    </source>
</evidence>
<dbReference type="Proteomes" id="UP000440367">
    <property type="component" value="Unassembled WGS sequence"/>
</dbReference>
<dbReference type="EMBL" id="QXGF01002929">
    <property type="protein sequence ID" value="KAE8922929.1"/>
    <property type="molecule type" value="Genomic_DNA"/>
</dbReference>
<evidence type="ECO:0000313" key="8">
    <source>
        <dbReference type="Proteomes" id="UP000433483"/>
    </source>
</evidence>
<proteinExistence type="predicted"/>
<name>A0A6A4BSJ4_9STRA</name>
<gene>
    <name evidence="6" type="ORF">PF001_g25417</name>
    <name evidence="4" type="ORF">PF002_g26841</name>
    <name evidence="5" type="ORF">PF005_g9616</name>
    <name evidence="3" type="ORF">PF006_g25458</name>
    <name evidence="2" type="ORF">PF009_g26813</name>
</gene>
<evidence type="ECO:0000313" key="11">
    <source>
        <dbReference type="Proteomes" id="UP000440732"/>
    </source>
</evidence>
<evidence type="ECO:0000313" key="7">
    <source>
        <dbReference type="Proteomes" id="UP000429523"/>
    </source>
</evidence>
<dbReference type="EMBL" id="QXGA01002995">
    <property type="protein sequence ID" value="KAE9088988.1"/>
    <property type="molecule type" value="Genomic_DNA"/>
</dbReference>
<sequence>MIANLVDDAQLHPTQLDVETKASEAKLLAGAAQEDKIQAVADIDVAQRKKSVKASVPYTMWVRPAHVKGVAMHVRESIYVLDVQEDNSTQLQLYAYQDIELPSGDTIESGTVTEMNNLDGIRLLQELIRAGIYPLVLIVKWQKKGNHFQAVTYDRERYEYYADHMAELVTIRNEILVSFGGLAMDAVPYDTSMTANAVKKELVAIRKAVKTLQREQPAAVQQPVQGTVALPKEEADRQSRSSHTGSSVEGNT</sequence>
<dbReference type="Proteomes" id="UP000437068">
    <property type="component" value="Unassembled WGS sequence"/>
</dbReference>
<evidence type="ECO:0000313" key="10">
    <source>
        <dbReference type="Proteomes" id="UP000440367"/>
    </source>
</evidence>
<feature type="region of interest" description="Disordered" evidence="1">
    <location>
        <begin position="215"/>
        <end position="252"/>
    </location>
</feature>
<evidence type="ECO:0000256" key="1">
    <source>
        <dbReference type="SAM" id="MobiDB-lite"/>
    </source>
</evidence>
<protein>
    <submittedName>
        <fullName evidence="6">Uncharacterized protein</fullName>
    </submittedName>
</protein>
<dbReference type="Proteomes" id="UP000433483">
    <property type="component" value="Unassembled WGS sequence"/>
</dbReference>
<feature type="compositionally biased region" description="Polar residues" evidence="1">
    <location>
        <begin position="241"/>
        <end position="252"/>
    </location>
</feature>
<evidence type="ECO:0000313" key="9">
    <source>
        <dbReference type="Proteomes" id="UP000437068"/>
    </source>
</evidence>
<dbReference type="OrthoDB" id="122381at2759"/>
<evidence type="ECO:0000313" key="5">
    <source>
        <dbReference type="EMBL" id="KAE9214953.1"/>
    </source>
</evidence>
<accession>A0A6A4BSJ4</accession>
<dbReference type="AlphaFoldDB" id="A0A6A4BSJ4"/>
<evidence type="ECO:0000313" key="2">
    <source>
        <dbReference type="EMBL" id="KAE8922929.1"/>
    </source>
</evidence>
<comment type="caution">
    <text evidence="6">The sequence shown here is derived from an EMBL/GenBank/DDBJ whole genome shotgun (WGS) entry which is preliminary data.</text>
</comment>
<evidence type="ECO:0000313" key="4">
    <source>
        <dbReference type="EMBL" id="KAE9182960.1"/>
    </source>
</evidence>
<dbReference type="Proteomes" id="UP000429523">
    <property type="component" value="Unassembled WGS sequence"/>
</dbReference>
<evidence type="ECO:0000313" key="6">
    <source>
        <dbReference type="EMBL" id="KAE9277914.1"/>
    </source>
</evidence>
<reference evidence="7 8" key="1">
    <citation type="submission" date="2018-08" db="EMBL/GenBank/DDBJ databases">
        <title>Genomic investigation of the strawberry pathogen Phytophthora fragariae indicates pathogenicity is determined by transcriptional variation in three key races.</title>
        <authorList>
            <person name="Adams T.M."/>
            <person name="Armitage A.D."/>
            <person name="Sobczyk M.K."/>
            <person name="Bates H.J."/>
            <person name="Dunwell J.M."/>
            <person name="Nellist C.F."/>
            <person name="Harrison R.J."/>
        </authorList>
    </citation>
    <scope>NUCLEOTIDE SEQUENCE [LARGE SCALE GENOMIC DNA]</scope>
    <source>
        <strain evidence="6 9">A4</strain>
        <strain evidence="4 10">BC-1</strain>
        <strain evidence="5 8">NOV-27</strain>
        <strain evidence="3 11">NOV-5</strain>
        <strain evidence="2 7">NOV-9</strain>
    </source>
</reference>
<dbReference type="EMBL" id="QXGB01000438">
    <property type="protein sequence ID" value="KAE9214953.1"/>
    <property type="molecule type" value="Genomic_DNA"/>
</dbReference>
<dbReference type="EMBL" id="QXGE01002976">
    <property type="protein sequence ID" value="KAE9277914.1"/>
    <property type="molecule type" value="Genomic_DNA"/>
</dbReference>
<keyword evidence="8" id="KW-1185">Reference proteome</keyword>
<dbReference type="EMBL" id="QXGD01002888">
    <property type="protein sequence ID" value="KAE9182960.1"/>
    <property type="molecule type" value="Genomic_DNA"/>
</dbReference>